<keyword evidence="3" id="KW-1185">Reference proteome</keyword>
<dbReference type="Proteomes" id="UP001185012">
    <property type="component" value="Unassembled WGS sequence"/>
</dbReference>
<dbReference type="EMBL" id="JAVDQG010000010">
    <property type="protein sequence ID" value="MDR6227558.1"/>
    <property type="molecule type" value="Genomic_DNA"/>
</dbReference>
<evidence type="ECO:0000313" key="3">
    <source>
        <dbReference type="Proteomes" id="UP001185012"/>
    </source>
</evidence>
<evidence type="ECO:0000256" key="1">
    <source>
        <dbReference type="SAM" id="MobiDB-lite"/>
    </source>
</evidence>
<reference evidence="2 3" key="1">
    <citation type="submission" date="2023-07" db="EMBL/GenBank/DDBJ databases">
        <title>Genomic Encyclopedia of Type Strains, Phase IV (KMG-IV): sequencing the most valuable type-strain genomes for metagenomic binning, comparative biology and taxonomic classification.</title>
        <authorList>
            <person name="Goeker M."/>
        </authorList>
    </citation>
    <scope>NUCLEOTIDE SEQUENCE [LARGE SCALE GENOMIC DNA]</scope>
    <source>
        <strain evidence="2 3">DSM 45903</strain>
    </source>
</reference>
<sequence>MQKKEGKKTDKHSTYTKDQLKDGKLPTKSRKYSSHDLLNSKGKVKQRRYYDGKGRADMDIDYTDHGNPKQHPKVPHRHDWTWKDGKATRSKGY</sequence>
<evidence type="ECO:0000313" key="2">
    <source>
        <dbReference type="EMBL" id="MDR6227558.1"/>
    </source>
</evidence>
<protein>
    <submittedName>
        <fullName evidence="2">Uncharacterized protein</fullName>
    </submittedName>
</protein>
<feature type="compositionally biased region" description="Basic and acidic residues" evidence="1">
    <location>
        <begin position="77"/>
        <end position="87"/>
    </location>
</feature>
<feature type="compositionally biased region" description="Basic and acidic residues" evidence="1">
    <location>
        <begin position="48"/>
        <end position="67"/>
    </location>
</feature>
<feature type="compositionally biased region" description="Basic and acidic residues" evidence="1">
    <location>
        <begin position="7"/>
        <end position="25"/>
    </location>
</feature>
<feature type="region of interest" description="Disordered" evidence="1">
    <location>
        <begin position="1"/>
        <end position="93"/>
    </location>
</feature>
<accession>A0ABU1IS47</accession>
<comment type="caution">
    <text evidence="2">The sequence shown here is derived from an EMBL/GenBank/DDBJ whole genome shotgun (WGS) entry which is preliminary data.</text>
</comment>
<proteinExistence type="predicted"/>
<name>A0ABU1IS47_9BACL</name>
<organism evidence="2 3">
    <name type="scientific">Desmospora profundinema</name>
    <dbReference type="NCBI Taxonomy" id="1571184"/>
    <lineage>
        <taxon>Bacteria</taxon>
        <taxon>Bacillati</taxon>
        <taxon>Bacillota</taxon>
        <taxon>Bacilli</taxon>
        <taxon>Bacillales</taxon>
        <taxon>Thermoactinomycetaceae</taxon>
        <taxon>Desmospora</taxon>
    </lineage>
</organism>
<gene>
    <name evidence="2" type="ORF">JOE21_003581</name>
</gene>